<evidence type="ECO:0000256" key="1">
    <source>
        <dbReference type="SAM" id="MobiDB-lite"/>
    </source>
</evidence>
<gene>
    <name evidence="2" type="ORF">NHX12_028952</name>
</gene>
<name>A0A9Q0IPB0_9TELE</name>
<comment type="caution">
    <text evidence="2">The sequence shown here is derived from an EMBL/GenBank/DDBJ whole genome shotgun (WGS) entry which is preliminary data.</text>
</comment>
<keyword evidence="3" id="KW-1185">Reference proteome</keyword>
<evidence type="ECO:0000313" key="2">
    <source>
        <dbReference type="EMBL" id="KAJ3604211.1"/>
    </source>
</evidence>
<dbReference type="AlphaFoldDB" id="A0A9Q0IPB0"/>
<organism evidence="2 3">
    <name type="scientific">Muraenolepis orangiensis</name>
    <name type="common">Patagonian moray cod</name>
    <dbReference type="NCBI Taxonomy" id="630683"/>
    <lineage>
        <taxon>Eukaryota</taxon>
        <taxon>Metazoa</taxon>
        <taxon>Chordata</taxon>
        <taxon>Craniata</taxon>
        <taxon>Vertebrata</taxon>
        <taxon>Euteleostomi</taxon>
        <taxon>Actinopterygii</taxon>
        <taxon>Neopterygii</taxon>
        <taxon>Teleostei</taxon>
        <taxon>Neoteleostei</taxon>
        <taxon>Acanthomorphata</taxon>
        <taxon>Zeiogadaria</taxon>
        <taxon>Gadariae</taxon>
        <taxon>Gadiformes</taxon>
        <taxon>Muraenolepidoidei</taxon>
        <taxon>Muraenolepididae</taxon>
        <taxon>Muraenolepis</taxon>
    </lineage>
</organism>
<feature type="region of interest" description="Disordered" evidence="1">
    <location>
        <begin position="169"/>
        <end position="202"/>
    </location>
</feature>
<feature type="compositionally biased region" description="Basic residues" evidence="1">
    <location>
        <begin position="169"/>
        <end position="179"/>
    </location>
</feature>
<evidence type="ECO:0000313" key="3">
    <source>
        <dbReference type="Proteomes" id="UP001148018"/>
    </source>
</evidence>
<dbReference type="OrthoDB" id="10048622at2759"/>
<dbReference type="EMBL" id="JANIIK010000044">
    <property type="protein sequence ID" value="KAJ3604211.1"/>
    <property type="molecule type" value="Genomic_DNA"/>
</dbReference>
<reference evidence="2" key="1">
    <citation type="submission" date="2022-07" db="EMBL/GenBank/DDBJ databases">
        <title>Chromosome-level genome of Muraenolepis orangiensis.</title>
        <authorList>
            <person name="Kim J."/>
        </authorList>
    </citation>
    <scope>NUCLEOTIDE SEQUENCE</scope>
    <source>
        <strain evidence="2">KU_S4_2022</strain>
        <tissue evidence="2">Muscle</tissue>
    </source>
</reference>
<dbReference type="Proteomes" id="UP001148018">
    <property type="component" value="Unassembled WGS sequence"/>
</dbReference>
<protein>
    <submittedName>
        <fullName evidence="2">Uncharacterized protein</fullName>
    </submittedName>
</protein>
<accession>A0A9Q0IPB0</accession>
<proteinExistence type="predicted"/>
<sequence length="400" mass="45300">MSTLSTMSITPLTFPQWDVGPRKIRFIYLANLTSFRLTRCPNKSPLIPLYLGADIFSNTDIRVENHPRYHAKFAKKGYATKLTFSTAFRFDGLRVSATTNSLWFYSIQGLFRVAFELYSKQEQLTVMENLQDVWKSQINDSPLELNYNIGVRLDSDVCKSVPETCQEHKKVKTPLHSHHSPVVQESVDVSKTDTGSSGDTSADHNYCSFAEQTFQEQLETIRTTLSSLKVKLQSLETKHSSKNNTDCTNQLKTALLLLDDIDWCLDGRKPEERELTCTVLALLGAEDPGSVYSSHLMNSVAGWLGRRFHAANGCISQKVENFKVEHIERISDLPPADQLATELFPEAMRTLMLHWMGLSDEAHLEKRHSEYPILLLILEFANHNLITGAAHVLYSSLICR</sequence>